<dbReference type="InterPro" id="IPR005795">
    <property type="entry name" value="LolPI"/>
</dbReference>
<proteinExistence type="inferred from homology"/>
<evidence type="ECO:0000259" key="5">
    <source>
        <dbReference type="PROSITE" id="PS50842"/>
    </source>
</evidence>
<dbReference type="Gene3D" id="2.60.40.760">
    <property type="entry name" value="Expansin, cellulose-binding-like domain"/>
    <property type="match status" value="1"/>
</dbReference>
<keyword evidence="4" id="KW-0732">Signal</keyword>
<dbReference type="PRINTS" id="PR00829">
    <property type="entry name" value="LOLP1ALLERGN"/>
</dbReference>
<dbReference type="PRINTS" id="PR01225">
    <property type="entry name" value="EXPANSNFAMLY"/>
</dbReference>
<dbReference type="AlphaFoldDB" id="A0A835HQD7"/>
<dbReference type="Proteomes" id="UP000631114">
    <property type="component" value="Unassembled WGS sequence"/>
</dbReference>
<dbReference type="PANTHER" id="PTHR31692">
    <property type="entry name" value="EXPANSIN-B3"/>
    <property type="match status" value="1"/>
</dbReference>
<accession>A0A835HQD7</accession>
<dbReference type="SMART" id="SM00837">
    <property type="entry name" value="DPBB_1"/>
    <property type="match status" value="1"/>
</dbReference>
<dbReference type="PANTHER" id="PTHR31692:SF49">
    <property type="entry name" value="EXPANSIN-B15-LIKE"/>
    <property type="match status" value="1"/>
</dbReference>
<dbReference type="PROSITE" id="PS50842">
    <property type="entry name" value="EXPANSIN_EG45"/>
    <property type="match status" value="1"/>
</dbReference>
<name>A0A835HQD7_9MAGN</name>
<gene>
    <name evidence="7" type="ORF">IFM89_030562</name>
</gene>
<keyword evidence="2" id="KW-0964">Secreted</keyword>
<dbReference type="SUPFAM" id="SSF50685">
    <property type="entry name" value="Barwin-like endoglucanases"/>
    <property type="match status" value="1"/>
</dbReference>
<sequence length="275" mass="29265">MATTLSLLSLASFLISCLLALFLFPELCFCFHAKRSTLSTMATNWSPARATWYGSRDGAGSDGGACGYGQAVSQSPFSSLITAAGPSLYQSGKECGACYRVKCTNHPSCSGSPVRVVITDSCPGGPCASDSAHFDLSGTAFGAMARPGQEEQLRGAGVLDINYARVACDYSGTTITFRVDAGSNSNYFAVVVEFEEGDGDLAGVALREESNESMAWREMQQSWGVVWKLDAGSEFHAPFSIRLKSQYSGQTLVATNVIPQGWKPGGTYRSLVNFL</sequence>
<dbReference type="InterPro" id="IPR036749">
    <property type="entry name" value="Expansin_CBD_sf"/>
</dbReference>
<feature type="domain" description="Expansin-like EG45" evidence="5">
    <location>
        <begin position="63"/>
        <end position="173"/>
    </location>
</feature>
<dbReference type="InterPro" id="IPR009009">
    <property type="entry name" value="RlpA-like_DPBB"/>
</dbReference>
<reference evidence="7 8" key="1">
    <citation type="submission" date="2020-10" db="EMBL/GenBank/DDBJ databases">
        <title>The Coptis chinensis genome and diversification of protoberbering-type alkaloids.</title>
        <authorList>
            <person name="Wang B."/>
            <person name="Shu S."/>
            <person name="Song C."/>
            <person name="Liu Y."/>
        </authorList>
    </citation>
    <scope>NUCLEOTIDE SEQUENCE [LARGE SCALE GENOMIC DNA]</scope>
    <source>
        <strain evidence="7">HL-2020</strain>
        <tissue evidence="7">Leaf</tissue>
    </source>
</reference>
<evidence type="ECO:0000256" key="3">
    <source>
        <dbReference type="RuleBase" id="RU003460"/>
    </source>
</evidence>
<evidence type="ECO:0000256" key="1">
    <source>
        <dbReference type="ARBA" id="ARBA00004613"/>
    </source>
</evidence>
<feature type="signal peptide" evidence="4">
    <location>
        <begin position="1"/>
        <end position="30"/>
    </location>
</feature>
<comment type="similarity">
    <text evidence="3">Belongs to the expansin family.</text>
</comment>
<dbReference type="InterPro" id="IPR007112">
    <property type="entry name" value="Expansin/allergen_DPBB_dom"/>
</dbReference>
<evidence type="ECO:0000256" key="2">
    <source>
        <dbReference type="ARBA" id="ARBA00022525"/>
    </source>
</evidence>
<keyword evidence="8" id="KW-1185">Reference proteome</keyword>
<dbReference type="CDD" id="cd22275">
    <property type="entry name" value="DPBB_EXPB_N"/>
    <property type="match status" value="1"/>
</dbReference>
<evidence type="ECO:0000313" key="7">
    <source>
        <dbReference type="EMBL" id="KAF9602674.1"/>
    </source>
</evidence>
<feature type="domain" description="Expansin-like CBD" evidence="6">
    <location>
        <begin position="186"/>
        <end position="270"/>
    </location>
</feature>
<dbReference type="SUPFAM" id="SSF49590">
    <property type="entry name" value="PHL pollen allergen"/>
    <property type="match status" value="1"/>
</dbReference>
<dbReference type="InterPro" id="IPR007117">
    <property type="entry name" value="Expansin_CBD"/>
</dbReference>
<evidence type="ECO:0000256" key="4">
    <source>
        <dbReference type="SAM" id="SignalP"/>
    </source>
</evidence>
<dbReference type="InterPro" id="IPR007118">
    <property type="entry name" value="Expan_Lol_pI"/>
</dbReference>
<dbReference type="PROSITE" id="PS50843">
    <property type="entry name" value="EXPANSIN_CBD"/>
    <property type="match status" value="1"/>
</dbReference>
<evidence type="ECO:0000259" key="6">
    <source>
        <dbReference type="PROSITE" id="PS50843"/>
    </source>
</evidence>
<comment type="subcellular location">
    <subcellularLocation>
        <location evidence="1">Secreted</location>
    </subcellularLocation>
</comment>
<feature type="chain" id="PRO_5032334643" evidence="4">
    <location>
        <begin position="31"/>
        <end position="275"/>
    </location>
</feature>
<dbReference type="GO" id="GO:0005576">
    <property type="term" value="C:extracellular region"/>
    <property type="evidence" value="ECO:0007669"/>
    <property type="project" value="UniProtKB-SubCell"/>
</dbReference>
<evidence type="ECO:0000313" key="8">
    <source>
        <dbReference type="Proteomes" id="UP000631114"/>
    </source>
</evidence>
<comment type="caution">
    <text evidence="7">The sequence shown here is derived from an EMBL/GenBank/DDBJ whole genome shotgun (WGS) entry which is preliminary data.</text>
</comment>
<dbReference type="Pfam" id="PF03330">
    <property type="entry name" value="DPBB_1"/>
    <property type="match status" value="1"/>
</dbReference>
<dbReference type="OrthoDB" id="406505at2759"/>
<dbReference type="InterPro" id="IPR036908">
    <property type="entry name" value="RlpA-like_sf"/>
</dbReference>
<dbReference type="EMBL" id="JADFTS010000006">
    <property type="protein sequence ID" value="KAF9602674.1"/>
    <property type="molecule type" value="Genomic_DNA"/>
</dbReference>
<dbReference type="Pfam" id="PF01357">
    <property type="entry name" value="Expansin_C"/>
    <property type="match status" value="1"/>
</dbReference>
<dbReference type="Gene3D" id="2.40.40.10">
    <property type="entry name" value="RlpA-like domain"/>
    <property type="match status" value="1"/>
</dbReference>
<organism evidence="7 8">
    <name type="scientific">Coptis chinensis</name>
    <dbReference type="NCBI Taxonomy" id="261450"/>
    <lineage>
        <taxon>Eukaryota</taxon>
        <taxon>Viridiplantae</taxon>
        <taxon>Streptophyta</taxon>
        <taxon>Embryophyta</taxon>
        <taxon>Tracheophyta</taxon>
        <taxon>Spermatophyta</taxon>
        <taxon>Magnoliopsida</taxon>
        <taxon>Ranunculales</taxon>
        <taxon>Ranunculaceae</taxon>
        <taxon>Coptidoideae</taxon>
        <taxon>Coptis</taxon>
    </lineage>
</organism>
<protein>
    <submittedName>
        <fullName evidence="7">Uncharacterized protein</fullName>
    </submittedName>
</protein>